<dbReference type="InterPro" id="IPR050464">
    <property type="entry name" value="Zeta_carotene_desat/Oxidored"/>
</dbReference>
<organism evidence="2 3">
    <name type="scientific">Planctobacterium marinum</name>
    <dbReference type="NCBI Taxonomy" id="1631968"/>
    <lineage>
        <taxon>Bacteria</taxon>
        <taxon>Pseudomonadati</taxon>
        <taxon>Pseudomonadota</taxon>
        <taxon>Gammaproteobacteria</taxon>
        <taxon>Alteromonadales</taxon>
        <taxon>Alteromonadaceae</taxon>
        <taxon>Planctobacterium</taxon>
    </lineage>
</organism>
<accession>A0AA48KQ12</accession>
<name>A0AA48KQ12_9ALTE</name>
<dbReference type="InterPro" id="IPR002937">
    <property type="entry name" value="Amino_oxidase"/>
</dbReference>
<feature type="domain" description="Amine oxidase" evidence="1">
    <location>
        <begin position="12"/>
        <end position="287"/>
    </location>
</feature>
<dbReference type="Proteomes" id="UP001333710">
    <property type="component" value="Chromosome"/>
</dbReference>
<dbReference type="RefSeq" id="WP_338293244.1">
    <property type="nucleotide sequence ID" value="NZ_AP027272.1"/>
</dbReference>
<protein>
    <submittedName>
        <fullName evidence="2">Amine oxidase</fullName>
    </submittedName>
</protein>
<dbReference type="EMBL" id="AP027272">
    <property type="protein sequence ID" value="BDX07261.1"/>
    <property type="molecule type" value="Genomic_DNA"/>
</dbReference>
<dbReference type="Gene3D" id="3.50.50.60">
    <property type="entry name" value="FAD/NAD(P)-binding domain"/>
    <property type="match status" value="1"/>
</dbReference>
<dbReference type="SUPFAM" id="SSF51905">
    <property type="entry name" value="FAD/NAD(P)-binding domain"/>
    <property type="match status" value="1"/>
</dbReference>
<dbReference type="GO" id="GO:0016491">
    <property type="term" value="F:oxidoreductase activity"/>
    <property type="evidence" value="ECO:0007669"/>
    <property type="project" value="InterPro"/>
</dbReference>
<keyword evidence="3" id="KW-1185">Reference proteome</keyword>
<dbReference type="InterPro" id="IPR036188">
    <property type="entry name" value="FAD/NAD-bd_sf"/>
</dbReference>
<dbReference type="KEGG" id="pmaw:MACH26_27820"/>
<evidence type="ECO:0000313" key="3">
    <source>
        <dbReference type="Proteomes" id="UP001333710"/>
    </source>
</evidence>
<dbReference type="PANTHER" id="PTHR42923">
    <property type="entry name" value="PROTOPORPHYRINOGEN OXIDASE"/>
    <property type="match status" value="1"/>
</dbReference>
<gene>
    <name evidence="2" type="ORF">MACH26_27820</name>
</gene>
<proteinExistence type="predicted"/>
<sequence>MSKKIAIIGTGISGLTCGYLLNKSNDITLFEANDYIGGHTATVDVDFGDRRYAIDTGFIVFNDWTYPNFIKLMKQLGVASQPTEMSFSVKNTAQNLEYNGNTINTLFAQRRNILRPKFIRIVRDILKFNKVCKAEHSKPSFADDATLGDLIQKHNLSDDFAQNYILPMCAAIWSSSLESVKGFPLRFFLQFFMNHGLLNITDRPQWYTLIGGSRSYIKPLTRDFSDKIHLNSGVQSVTRVANGYQITSLNSALDGVYDEVIFACHSDQALAMLQNPTAGQNEVLGAIPYADNEVVLHTDTDILPKRPLAWASWNYMLEGGNDEQIAPATLTYDMNILQRIESDTTFCVTLNATSKINPNKILRTFNYAHPQFSEQTIAAQQKRNQICGVDGVHFCGAYWYNGFHEDGLRSALDVCERFGESL</sequence>
<evidence type="ECO:0000313" key="2">
    <source>
        <dbReference type="EMBL" id="BDX07261.1"/>
    </source>
</evidence>
<reference evidence="2" key="1">
    <citation type="submission" date="2023-01" db="EMBL/GenBank/DDBJ databases">
        <title>Complete genome sequence of Planctobacterium marinum strain Dej080120_11.</title>
        <authorList>
            <person name="Ueki S."/>
            <person name="Maruyama F."/>
        </authorList>
    </citation>
    <scope>NUCLEOTIDE SEQUENCE</scope>
    <source>
        <strain evidence="2">Dej080120_11</strain>
    </source>
</reference>
<dbReference type="PANTHER" id="PTHR42923:SF17">
    <property type="entry name" value="AMINE OXIDASE DOMAIN-CONTAINING PROTEIN"/>
    <property type="match status" value="1"/>
</dbReference>
<dbReference type="Pfam" id="PF01593">
    <property type="entry name" value="Amino_oxidase"/>
    <property type="match status" value="1"/>
</dbReference>
<evidence type="ECO:0000259" key="1">
    <source>
        <dbReference type="Pfam" id="PF01593"/>
    </source>
</evidence>
<dbReference type="AlphaFoldDB" id="A0AA48KQ12"/>